<evidence type="ECO:0000259" key="3">
    <source>
        <dbReference type="Pfam" id="PF00582"/>
    </source>
</evidence>
<reference evidence="5" key="1">
    <citation type="journal article" date="2014" name="Genome Announc.">
        <title>Draft genome sequence of Weissella oryzae SG25T, isolated from fermented rice grains.</title>
        <authorList>
            <person name="Tanizawa Y."/>
            <person name="Fujisawa T."/>
            <person name="Mochizuki T."/>
            <person name="Kaminuma E."/>
            <person name="Suzuki Y."/>
            <person name="Nakamura Y."/>
            <person name="Tohno M."/>
        </authorList>
    </citation>
    <scope>NUCLEOTIDE SEQUENCE [LARGE SCALE GENOMIC DNA]</scope>
    <source>
        <strain evidence="5">DSM 25784 / JCM 18191 / LMG 30913 / SG25</strain>
    </source>
</reference>
<evidence type="ECO:0000313" key="4">
    <source>
        <dbReference type="EMBL" id="GAK31469.1"/>
    </source>
</evidence>
<feature type="domain" description="UspA" evidence="3">
    <location>
        <begin position="8"/>
        <end position="148"/>
    </location>
</feature>
<sequence>MATESMNYKNILAPVDGSDISKRIVEKASAVAVRNNTRLDLLYVIDTNSLSGLAGMSISGDVVYQLVQDAEEKLAEYKALASKEGVSDVDIHVRFGSPKTVIARDFPADHDTELIMLGKSGLNALERLLVGSVTAFVIQNATVDVLIVQ</sequence>
<dbReference type="AlphaFoldDB" id="A0A069CVG1"/>
<dbReference type="RefSeq" id="WP_027699442.1">
    <property type="nucleotide sequence ID" value="NZ_DF820493.1"/>
</dbReference>
<dbReference type="Gene3D" id="3.40.50.620">
    <property type="entry name" value="HUPs"/>
    <property type="match status" value="1"/>
</dbReference>
<keyword evidence="2" id="KW-0963">Cytoplasm</keyword>
<dbReference type="PANTHER" id="PTHR46268:SF6">
    <property type="entry name" value="UNIVERSAL STRESS PROTEIN UP12"/>
    <property type="match status" value="1"/>
</dbReference>
<dbReference type="PIRSF" id="PIRSF006276">
    <property type="entry name" value="UspA"/>
    <property type="match status" value="1"/>
</dbReference>
<dbReference type="InterPro" id="IPR006015">
    <property type="entry name" value="Universal_stress_UspA"/>
</dbReference>
<dbReference type="CDD" id="cd00293">
    <property type="entry name" value="USP-like"/>
    <property type="match status" value="1"/>
</dbReference>
<protein>
    <recommendedName>
        <fullName evidence="2">Universal stress protein</fullName>
    </recommendedName>
</protein>
<dbReference type="PANTHER" id="PTHR46268">
    <property type="entry name" value="STRESS RESPONSE PROTEIN NHAX"/>
    <property type="match status" value="1"/>
</dbReference>
<accession>A0A069CVG1</accession>
<dbReference type="Pfam" id="PF00582">
    <property type="entry name" value="Usp"/>
    <property type="match status" value="1"/>
</dbReference>
<keyword evidence="5" id="KW-1185">Reference proteome</keyword>
<evidence type="ECO:0000256" key="2">
    <source>
        <dbReference type="PIRNR" id="PIRNR006276"/>
    </source>
</evidence>
<dbReference type="InterPro" id="IPR014729">
    <property type="entry name" value="Rossmann-like_a/b/a_fold"/>
</dbReference>
<dbReference type="eggNOG" id="COG0589">
    <property type="taxonomic scope" value="Bacteria"/>
</dbReference>
<dbReference type="Proteomes" id="UP000030643">
    <property type="component" value="Unassembled WGS sequence"/>
</dbReference>
<dbReference type="EMBL" id="DF820493">
    <property type="protein sequence ID" value="GAK31469.1"/>
    <property type="molecule type" value="Genomic_DNA"/>
</dbReference>
<evidence type="ECO:0000256" key="1">
    <source>
        <dbReference type="ARBA" id="ARBA00008791"/>
    </source>
</evidence>
<gene>
    <name evidence="4" type="primary">uspA</name>
    <name evidence="4" type="ORF">WOSG25_100350</name>
</gene>
<comment type="similarity">
    <text evidence="1 2">Belongs to the universal stress protein A family.</text>
</comment>
<dbReference type="STRING" id="1329250.WOSG25_100350"/>
<evidence type="ECO:0000313" key="5">
    <source>
        <dbReference type="Proteomes" id="UP000030643"/>
    </source>
</evidence>
<name>A0A069CVG1_WEIOS</name>
<dbReference type="OrthoDB" id="9789668at2"/>
<dbReference type="SUPFAM" id="SSF52402">
    <property type="entry name" value="Adenine nucleotide alpha hydrolases-like"/>
    <property type="match status" value="1"/>
</dbReference>
<comment type="subcellular location">
    <subcellularLocation>
        <location evidence="2">Cytoplasm</location>
    </subcellularLocation>
</comment>
<dbReference type="InterPro" id="IPR006016">
    <property type="entry name" value="UspA"/>
</dbReference>
<dbReference type="GO" id="GO:0005737">
    <property type="term" value="C:cytoplasm"/>
    <property type="evidence" value="ECO:0007669"/>
    <property type="project" value="UniProtKB-SubCell"/>
</dbReference>
<dbReference type="PRINTS" id="PR01438">
    <property type="entry name" value="UNVRSLSTRESS"/>
</dbReference>
<proteinExistence type="inferred from homology"/>
<organism evidence="4 5">
    <name type="scientific">Weissella oryzae (strain DSM 25784 / JCM 18191 / LMG 30913 / SG25)</name>
    <dbReference type="NCBI Taxonomy" id="1329250"/>
    <lineage>
        <taxon>Bacteria</taxon>
        <taxon>Bacillati</taxon>
        <taxon>Bacillota</taxon>
        <taxon>Bacilli</taxon>
        <taxon>Lactobacillales</taxon>
        <taxon>Lactobacillaceae</taxon>
        <taxon>Weissella</taxon>
    </lineage>
</organism>